<dbReference type="Gene3D" id="1.20.1280.50">
    <property type="match status" value="1"/>
</dbReference>
<evidence type="ECO:0000313" key="4">
    <source>
        <dbReference type="Proteomes" id="UP000245207"/>
    </source>
</evidence>
<feature type="compositionally biased region" description="Polar residues" evidence="1">
    <location>
        <begin position="1"/>
        <end position="10"/>
    </location>
</feature>
<dbReference type="SUPFAM" id="SSF81383">
    <property type="entry name" value="F-box domain"/>
    <property type="match status" value="1"/>
</dbReference>
<dbReference type="Proteomes" id="UP000245207">
    <property type="component" value="Unassembled WGS sequence"/>
</dbReference>
<evidence type="ECO:0000256" key="1">
    <source>
        <dbReference type="SAM" id="MobiDB-lite"/>
    </source>
</evidence>
<name>A0A2U1NQP3_ARTAN</name>
<feature type="region of interest" description="Disordered" evidence="1">
    <location>
        <begin position="1"/>
        <end position="48"/>
    </location>
</feature>
<reference evidence="3 4" key="1">
    <citation type="journal article" date="2018" name="Mol. Plant">
        <title>The genome of Artemisia annua provides insight into the evolution of Asteraceae family and artemisinin biosynthesis.</title>
        <authorList>
            <person name="Shen Q."/>
            <person name="Zhang L."/>
            <person name="Liao Z."/>
            <person name="Wang S."/>
            <person name="Yan T."/>
            <person name="Shi P."/>
            <person name="Liu M."/>
            <person name="Fu X."/>
            <person name="Pan Q."/>
            <person name="Wang Y."/>
            <person name="Lv Z."/>
            <person name="Lu X."/>
            <person name="Zhang F."/>
            <person name="Jiang W."/>
            <person name="Ma Y."/>
            <person name="Chen M."/>
            <person name="Hao X."/>
            <person name="Li L."/>
            <person name="Tang Y."/>
            <person name="Lv G."/>
            <person name="Zhou Y."/>
            <person name="Sun X."/>
            <person name="Brodelius P.E."/>
            <person name="Rose J.K.C."/>
            <person name="Tang K."/>
        </authorList>
    </citation>
    <scope>NUCLEOTIDE SEQUENCE [LARGE SCALE GENOMIC DNA]</scope>
    <source>
        <strain evidence="4">cv. Huhao1</strain>
        <tissue evidence="3">Leaf</tissue>
    </source>
</reference>
<keyword evidence="4" id="KW-1185">Reference proteome</keyword>
<dbReference type="EMBL" id="PKPP01002349">
    <property type="protein sequence ID" value="PWA75832.1"/>
    <property type="molecule type" value="Genomic_DNA"/>
</dbReference>
<dbReference type="SUPFAM" id="SSF52047">
    <property type="entry name" value="RNI-like"/>
    <property type="match status" value="1"/>
</dbReference>
<dbReference type="InterPro" id="IPR036047">
    <property type="entry name" value="F-box-like_dom_sf"/>
</dbReference>
<dbReference type="PANTHER" id="PTHR38926:SF80">
    <property type="entry name" value="F-BOX DOMAIN, LEUCINE-RICH REPEAT DOMAIN SUPERFAMILY"/>
    <property type="match status" value="1"/>
</dbReference>
<dbReference type="STRING" id="35608.A0A2U1NQP3"/>
<proteinExistence type="predicted"/>
<dbReference type="InterPro" id="IPR032675">
    <property type="entry name" value="LRR_dom_sf"/>
</dbReference>
<dbReference type="Gene3D" id="3.80.10.10">
    <property type="entry name" value="Ribonuclease Inhibitor"/>
    <property type="match status" value="1"/>
</dbReference>
<dbReference type="Pfam" id="PF00646">
    <property type="entry name" value="F-box"/>
    <property type="match status" value="1"/>
</dbReference>
<dbReference type="InterPro" id="IPR001810">
    <property type="entry name" value="F-box_dom"/>
</dbReference>
<evidence type="ECO:0000313" key="3">
    <source>
        <dbReference type="EMBL" id="PWA75832.1"/>
    </source>
</evidence>
<organism evidence="3 4">
    <name type="scientific">Artemisia annua</name>
    <name type="common">Sweet wormwood</name>
    <dbReference type="NCBI Taxonomy" id="35608"/>
    <lineage>
        <taxon>Eukaryota</taxon>
        <taxon>Viridiplantae</taxon>
        <taxon>Streptophyta</taxon>
        <taxon>Embryophyta</taxon>
        <taxon>Tracheophyta</taxon>
        <taxon>Spermatophyta</taxon>
        <taxon>Magnoliopsida</taxon>
        <taxon>eudicotyledons</taxon>
        <taxon>Gunneridae</taxon>
        <taxon>Pentapetalae</taxon>
        <taxon>asterids</taxon>
        <taxon>campanulids</taxon>
        <taxon>Asterales</taxon>
        <taxon>Asteraceae</taxon>
        <taxon>Asteroideae</taxon>
        <taxon>Anthemideae</taxon>
        <taxon>Artemisiinae</taxon>
        <taxon>Artemisia</taxon>
    </lineage>
</organism>
<gene>
    <name evidence="3" type="ORF">CTI12_AA146610</name>
</gene>
<dbReference type="PROSITE" id="PS50181">
    <property type="entry name" value="FBOX"/>
    <property type="match status" value="1"/>
</dbReference>
<protein>
    <submittedName>
        <fullName evidence="3">RNI-like superfamily protein</fullName>
    </submittedName>
</protein>
<dbReference type="AlphaFoldDB" id="A0A2U1NQP3"/>
<evidence type="ECO:0000259" key="2">
    <source>
        <dbReference type="PROSITE" id="PS50181"/>
    </source>
</evidence>
<sequence length="341" mass="38758">MQSPTMQSVSKLDRQKANKRKSAPKVKESTRTTQQKAKKRKTAPKVKESTRNWLDLPGDLTGNILQRIGVIDMLDNAQKVCTTWHKICKEPSMWKVIQLDIPSGSRYTRSQLRKICKNVVDRSQGQLVDIKIVDFADDDLLKYIADRASHLTCLEIACCYGMNGTWTEALNKLSSLEELSLHKTGITKEAIENVGWCCPLLKILKVNQDPLKYPDETDANNLSIAIGKNLHELRHLELIGNSMTNIGLEAILDGCHHLELLDLRKCFYVDVKTDLGKRCSQQIKYLKLPNDSLDGCPYIYENDSDNDPYADLYCDCGLTPTDSDDARDNWTAFYMDYYSLL</sequence>
<accession>A0A2U1NQP3</accession>
<dbReference type="OrthoDB" id="2095648at2759"/>
<comment type="caution">
    <text evidence="3">The sequence shown here is derived from an EMBL/GenBank/DDBJ whole genome shotgun (WGS) entry which is preliminary data.</text>
</comment>
<feature type="domain" description="F-box" evidence="2">
    <location>
        <begin position="50"/>
        <end position="97"/>
    </location>
</feature>
<dbReference type="CDD" id="cd22164">
    <property type="entry name" value="F-box_AtSKIP19-like"/>
    <property type="match status" value="1"/>
</dbReference>
<dbReference type="PANTHER" id="PTHR38926">
    <property type="entry name" value="F-BOX DOMAIN CONTAINING PROTEIN, EXPRESSED"/>
    <property type="match status" value="1"/>
</dbReference>